<evidence type="ECO:0000313" key="3">
    <source>
        <dbReference type="Proteomes" id="UP001194468"/>
    </source>
</evidence>
<gene>
    <name evidence="2" type="ORF">L210DRAFT_970645</name>
</gene>
<name>A0AAD4C4R8_BOLED</name>
<protein>
    <submittedName>
        <fullName evidence="2">Transcriptional regulator of RNA polII, SAGA, subunit-domain-containing protein</fullName>
    </submittedName>
</protein>
<reference evidence="2" key="1">
    <citation type="submission" date="2019-10" db="EMBL/GenBank/DDBJ databases">
        <authorList>
            <consortium name="DOE Joint Genome Institute"/>
            <person name="Kuo A."/>
            <person name="Miyauchi S."/>
            <person name="Kiss E."/>
            <person name="Drula E."/>
            <person name="Kohler A."/>
            <person name="Sanchez-Garcia M."/>
            <person name="Andreopoulos B."/>
            <person name="Barry K.W."/>
            <person name="Bonito G."/>
            <person name="Buee M."/>
            <person name="Carver A."/>
            <person name="Chen C."/>
            <person name="Cichocki N."/>
            <person name="Clum A."/>
            <person name="Culley D."/>
            <person name="Crous P.W."/>
            <person name="Fauchery L."/>
            <person name="Girlanda M."/>
            <person name="Hayes R."/>
            <person name="Keri Z."/>
            <person name="LaButti K."/>
            <person name="Lipzen A."/>
            <person name="Lombard V."/>
            <person name="Magnuson J."/>
            <person name="Maillard F."/>
            <person name="Morin E."/>
            <person name="Murat C."/>
            <person name="Nolan M."/>
            <person name="Ohm R."/>
            <person name="Pangilinan J."/>
            <person name="Pereira M."/>
            <person name="Perotto S."/>
            <person name="Peter M."/>
            <person name="Riley R."/>
            <person name="Sitrit Y."/>
            <person name="Stielow B."/>
            <person name="Szollosi G."/>
            <person name="Zifcakova L."/>
            <person name="Stursova M."/>
            <person name="Spatafora J.W."/>
            <person name="Tedersoo L."/>
            <person name="Vaario L.-M."/>
            <person name="Yamada A."/>
            <person name="Yan M."/>
            <person name="Wang P."/>
            <person name="Xu J."/>
            <person name="Bruns T."/>
            <person name="Baldrian P."/>
            <person name="Vilgalys R."/>
            <person name="Henrissat B."/>
            <person name="Grigoriev I.V."/>
            <person name="Hibbett D."/>
            <person name="Nagy L.G."/>
            <person name="Martin F.M."/>
        </authorList>
    </citation>
    <scope>NUCLEOTIDE SEQUENCE</scope>
    <source>
        <strain evidence="2">BED1</strain>
    </source>
</reference>
<dbReference type="Pfam" id="PF12767">
    <property type="entry name" value="SAGA-Tad1"/>
    <property type="match status" value="1"/>
</dbReference>
<dbReference type="InterPro" id="IPR024738">
    <property type="entry name" value="Hfi1/Tada1"/>
</dbReference>
<comment type="caution">
    <text evidence="2">The sequence shown here is derived from an EMBL/GenBank/DDBJ whole genome shotgun (WGS) entry which is preliminary data.</text>
</comment>
<keyword evidence="3" id="KW-1185">Reference proteome</keyword>
<reference evidence="2" key="2">
    <citation type="journal article" date="2020" name="Nat. Commun.">
        <title>Large-scale genome sequencing of mycorrhizal fungi provides insights into the early evolution of symbiotic traits.</title>
        <authorList>
            <person name="Miyauchi S."/>
            <person name="Kiss E."/>
            <person name="Kuo A."/>
            <person name="Drula E."/>
            <person name="Kohler A."/>
            <person name="Sanchez-Garcia M."/>
            <person name="Morin E."/>
            <person name="Andreopoulos B."/>
            <person name="Barry K.W."/>
            <person name="Bonito G."/>
            <person name="Buee M."/>
            <person name="Carver A."/>
            <person name="Chen C."/>
            <person name="Cichocki N."/>
            <person name="Clum A."/>
            <person name="Culley D."/>
            <person name="Crous P.W."/>
            <person name="Fauchery L."/>
            <person name="Girlanda M."/>
            <person name="Hayes R.D."/>
            <person name="Keri Z."/>
            <person name="LaButti K."/>
            <person name="Lipzen A."/>
            <person name="Lombard V."/>
            <person name="Magnuson J."/>
            <person name="Maillard F."/>
            <person name="Murat C."/>
            <person name="Nolan M."/>
            <person name="Ohm R.A."/>
            <person name="Pangilinan J."/>
            <person name="Pereira M.F."/>
            <person name="Perotto S."/>
            <person name="Peter M."/>
            <person name="Pfister S."/>
            <person name="Riley R."/>
            <person name="Sitrit Y."/>
            <person name="Stielow J.B."/>
            <person name="Szollosi G."/>
            <person name="Zifcakova L."/>
            <person name="Stursova M."/>
            <person name="Spatafora J.W."/>
            <person name="Tedersoo L."/>
            <person name="Vaario L.M."/>
            <person name="Yamada A."/>
            <person name="Yan M."/>
            <person name="Wang P."/>
            <person name="Xu J."/>
            <person name="Bruns T."/>
            <person name="Baldrian P."/>
            <person name="Vilgalys R."/>
            <person name="Dunand C."/>
            <person name="Henrissat B."/>
            <person name="Grigoriev I.V."/>
            <person name="Hibbett D."/>
            <person name="Nagy L.G."/>
            <person name="Martin F.M."/>
        </authorList>
    </citation>
    <scope>NUCLEOTIDE SEQUENCE</scope>
    <source>
        <strain evidence="2">BED1</strain>
    </source>
</reference>
<evidence type="ECO:0000256" key="1">
    <source>
        <dbReference type="SAM" id="MobiDB-lite"/>
    </source>
</evidence>
<feature type="compositionally biased region" description="Pro residues" evidence="1">
    <location>
        <begin position="60"/>
        <end position="69"/>
    </location>
</feature>
<dbReference type="EMBL" id="WHUW01000003">
    <property type="protein sequence ID" value="KAF8449062.1"/>
    <property type="molecule type" value="Genomic_DNA"/>
</dbReference>
<proteinExistence type="predicted"/>
<feature type="region of interest" description="Disordered" evidence="1">
    <location>
        <begin position="42"/>
        <end position="91"/>
    </location>
</feature>
<evidence type="ECO:0000313" key="2">
    <source>
        <dbReference type="EMBL" id="KAF8449062.1"/>
    </source>
</evidence>
<dbReference type="GO" id="GO:0070461">
    <property type="term" value="C:SAGA-type complex"/>
    <property type="evidence" value="ECO:0007669"/>
    <property type="project" value="InterPro"/>
</dbReference>
<organism evidence="2 3">
    <name type="scientific">Boletus edulis BED1</name>
    <dbReference type="NCBI Taxonomy" id="1328754"/>
    <lineage>
        <taxon>Eukaryota</taxon>
        <taxon>Fungi</taxon>
        <taxon>Dikarya</taxon>
        <taxon>Basidiomycota</taxon>
        <taxon>Agaricomycotina</taxon>
        <taxon>Agaricomycetes</taxon>
        <taxon>Agaricomycetidae</taxon>
        <taxon>Boletales</taxon>
        <taxon>Boletineae</taxon>
        <taxon>Boletaceae</taxon>
        <taxon>Boletoideae</taxon>
        <taxon>Boletus</taxon>
    </lineage>
</organism>
<sequence length="297" mass="32950">MSLSSTSTIKGQLNVALGPKATGYFNALSQFVSARTSRQEFEDSVRQALDAPNLVHRRPPTPPPDVPKQPPRKRRRILPYQGPDDVDGTLRSNRLKRWTVSLGRRERDRLSALERSRPRKDTDEIARDKGVVLLPERGDPPGSRLPIHLASISRAPTLQHISDRINLISAQHNLGAPSRTVASLMMLAFEAKLKQLITHAISLTSTSHAIASINPSAPRSNNRVLTASSFDSLFTLSPAVLPNQSAAAMRLAIGENEVIDDEDVVLLKDREVRDQRWQILALLGERSTVKEALRQLR</sequence>
<dbReference type="AlphaFoldDB" id="A0AAD4C4R8"/>
<dbReference type="Proteomes" id="UP001194468">
    <property type="component" value="Unassembled WGS sequence"/>
</dbReference>
<accession>A0AAD4C4R8</accession>